<proteinExistence type="predicted"/>
<comment type="caution">
    <text evidence="1">The sequence shown here is derived from an EMBL/GenBank/DDBJ whole genome shotgun (WGS) entry which is preliminary data.</text>
</comment>
<gene>
    <name evidence="1" type="ORF">HUO07_18915</name>
</gene>
<reference evidence="1 2" key="1">
    <citation type="submission" date="2020-06" db="EMBL/GenBank/DDBJ databases">
        <title>Halomonas sp. QX-1 draft genome sequence.</title>
        <authorList>
            <person name="Qiu X."/>
        </authorList>
    </citation>
    <scope>NUCLEOTIDE SEQUENCE [LARGE SCALE GENOMIC DNA]</scope>
    <source>
        <strain evidence="1 2">QX-1</strain>
    </source>
</reference>
<organism evidence="1 2">
    <name type="scientific">Vreelandella maris</name>
    <dbReference type="NCBI Taxonomy" id="2729617"/>
    <lineage>
        <taxon>Bacteria</taxon>
        <taxon>Pseudomonadati</taxon>
        <taxon>Pseudomonadota</taxon>
        <taxon>Gammaproteobacteria</taxon>
        <taxon>Oceanospirillales</taxon>
        <taxon>Halomonadaceae</taxon>
        <taxon>Vreelandella</taxon>
    </lineage>
</organism>
<dbReference type="RefSeq" id="WP_176304800.1">
    <property type="nucleotide sequence ID" value="NZ_JABWCV010000031.1"/>
</dbReference>
<evidence type="ECO:0000313" key="2">
    <source>
        <dbReference type="Proteomes" id="UP000589984"/>
    </source>
</evidence>
<dbReference type="AlphaFoldDB" id="A0A7Y6RFS3"/>
<keyword evidence="2" id="KW-1185">Reference proteome</keyword>
<evidence type="ECO:0000313" key="1">
    <source>
        <dbReference type="EMBL" id="NVF16217.1"/>
    </source>
</evidence>
<sequence length="204" mass="22483">MIKVQNNTATRVALPPFLRGLSQADLADLSWTDPALGVQGVSWWPEVNESPPLPDEFHRYGDETLTPDSERRVVIVVRDVVPFSDEDKTVILERTKERALQRINDGYTAELNAILRGYPDPETKTWDKQESEARAYQSDSSAATPLIDAIANARSMDKAELVHRVIAKADAWISLSGAATGKRQALEDAIANAGSLEVVEGISW</sequence>
<name>A0A7Y6RFS3_9GAMM</name>
<dbReference type="EMBL" id="JABWCV010000031">
    <property type="protein sequence ID" value="NVF16217.1"/>
    <property type="molecule type" value="Genomic_DNA"/>
</dbReference>
<dbReference type="Proteomes" id="UP000589984">
    <property type="component" value="Unassembled WGS sequence"/>
</dbReference>
<accession>A0A7Y6RFS3</accession>
<protein>
    <submittedName>
        <fullName evidence="1">Uncharacterized protein</fullName>
    </submittedName>
</protein>